<reference evidence="1 2" key="1">
    <citation type="submission" date="2014-04" db="EMBL/GenBank/DDBJ databases">
        <authorList>
            <consortium name="DOE Joint Genome Institute"/>
            <person name="Kuo A."/>
            <person name="Kohler A."/>
            <person name="Costa M.D."/>
            <person name="Nagy L.G."/>
            <person name="Floudas D."/>
            <person name="Copeland A."/>
            <person name="Barry K.W."/>
            <person name="Cichocki N."/>
            <person name="Veneault-Fourrey C."/>
            <person name="LaButti K."/>
            <person name="Lindquist E.A."/>
            <person name="Lipzen A."/>
            <person name="Lundell T."/>
            <person name="Morin E."/>
            <person name="Murat C."/>
            <person name="Sun H."/>
            <person name="Tunlid A."/>
            <person name="Henrissat B."/>
            <person name="Grigoriev I.V."/>
            <person name="Hibbett D.S."/>
            <person name="Martin F."/>
            <person name="Nordberg H.P."/>
            <person name="Cantor M.N."/>
            <person name="Hua S.X."/>
        </authorList>
    </citation>
    <scope>NUCLEOTIDE SEQUENCE [LARGE SCALE GENOMIC DNA]</scope>
    <source>
        <strain evidence="1 2">Marx 270</strain>
    </source>
</reference>
<name>A0A0C3L087_PISTI</name>
<organism evidence="1 2">
    <name type="scientific">Pisolithus tinctorius Marx 270</name>
    <dbReference type="NCBI Taxonomy" id="870435"/>
    <lineage>
        <taxon>Eukaryota</taxon>
        <taxon>Fungi</taxon>
        <taxon>Dikarya</taxon>
        <taxon>Basidiomycota</taxon>
        <taxon>Agaricomycotina</taxon>
        <taxon>Agaricomycetes</taxon>
        <taxon>Agaricomycetidae</taxon>
        <taxon>Boletales</taxon>
        <taxon>Sclerodermatineae</taxon>
        <taxon>Pisolithaceae</taxon>
        <taxon>Pisolithus</taxon>
    </lineage>
</organism>
<dbReference type="EMBL" id="KN831944">
    <property type="protein sequence ID" value="KIO15197.1"/>
    <property type="molecule type" value="Genomic_DNA"/>
</dbReference>
<dbReference type="AlphaFoldDB" id="A0A0C3L087"/>
<sequence length="118" mass="12716">MSADGSSHNLTSLLLAQPQDVVGRQILNIPVPSLPTGGVEPPYLRPENAPRLEDVWLSGKFGMLVGCQIPSGVKALALKLHFSSHSEISSALFLGSLPCQRLTSISRWFRQPPAITSQ</sequence>
<accession>A0A0C3L087</accession>
<dbReference type="InParanoid" id="A0A0C3L087"/>
<gene>
    <name evidence="1" type="ORF">M404DRAFT_207955</name>
</gene>
<dbReference type="Proteomes" id="UP000054217">
    <property type="component" value="Unassembled WGS sequence"/>
</dbReference>
<protein>
    <submittedName>
        <fullName evidence="1">Uncharacterized protein</fullName>
    </submittedName>
</protein>
<reference evidence="2" key="2">
    <citation type="submission" date="2015-01" db="EMBL/GenBank/DDBJ databases">
        <title>Evolutionary Origins and Diversification of the Mycorrhizal Mutualists.</title>
        <authorList>
            <consortium name="DOE Joint Genome Institute"/>
            <consortium name="Mycorrhizal Genomics Consortium"/>
            <person name="Kohler A."/>
            <person name="Kuo A."/>
            <person name="Nagy L.G."/>
            <person name="Floudas D."/>
            <person name="Copeland A."/>
            <person name="Barry K.W."/>
            <person name="Cichocki N."/>
            <person name="Veneault-Fourrey C."/>
            <person name="LaButti K."/>
            <person name="Lindquist E.A."/>
            <person name="Lipzen A."/>
            <person name="Lundell T."/>
            <person name="Morin E."/>
            <person name="Murat C."/>
            <person name="Riley R."/>
            <person name="Ohm R."/>
            <person name="Sun H."/>
            <person name="Tunlid A."/>
            <person name="Henrissat B."/>
            <person name="Grigoriev I.V."/>
            <person name="Hibbett D.S."/>
            <person name="Martin F."/>
        </authorList>
    </citation>
    <scope>NUCLEOTIDE SEQUENCE [LARGE SCALE GENOMIC DNA]</scope>
    <source>
        <strain evidence="2">Marx 270</strain>
    </source>
</reference>
<evidence type="ECO:0000313" key="2">
    <source>
        <dbReference type="Proteomes" id="UP000054217"/>
    </source>
</evidence>
<dbReference type="HOGENOM" id="CLU_2074115_0_0_1"/>
<proteinExistence type="predicted"/>
<evidence type="ECO:0000313" key="1">
    <source>
        <dbReference type="EMBL" id="KIO15197.1"/>
    </source>
</evidence>
<keyword evidence="2" id="KW-1185">Reference proteome</keyword>